<dbReference type="CDD" id="cd18126">
    <property type="entry name" value="GAPDH_I_C"/>
    <property type="match status" value="1"/>
</dbReference>
<dbReference type="InterPro" id="IPR036291">
    <property type="entry name" value="NAD(P)-bd_dom_sf"/>
</dbReference>
<feature type="binding site" evidence="4">
    <location>
        <position position="259"/>
    </location>
    <ligand>
        <name>D-glyceraldehyde 3-phosphate</name>
        <dbReference type="ChEBI" id="CHEBI:59776"/>
    </ligand>
</feature>
<dbReference type="Pfam" id="PF02800">
    <property type="entry name" value="Gp_dh_C"/>
    <property type="match status" value="1"/>
</dbReference>
<dbReference type="InterPro" id="IPR020829">
    <property type="entry name" value="GlycerAld_3-P_DH_cat"/>
</dbReference>
<feature type="site" description="Activates thiol group during catalysis" evidence="6">
    <location>
        <position position="200"/>
    </location>
</feature>
<dbReference type="GO" id="GO:0051287">
    <property type="term" value="F:NAD binding"/>
    <property type="evidence" value="ECO:0007669"/>
    <property type="project" value="InterPro"/>
</dbReference>
<dbReference type="CDD" id="cd05214">
    <property type="entry name" value="GAPDH_I_N"/>
    <property type="match status" value="1"/>
</dbReference>
<evidence type="ECO:0000256" key="4">
    <source>
        <dbReference type="PIRSR" id="PIRSR000149-2"/>
    </source>
</evidence>
<dbReference type="PIRSF" id="PIRSF000149">
    <property type="entry name" value="GAP_DH"/>
    <property type="match status" value="1"/>
</dbReference>
<feature type="domain" description="Glyceraldehyde 3-phosphate dehydrogenase NAD(P) binding" evidence="8">
    <location>
        <begin position="2"/>
        <end position="173"/>
    </location>
</feature>
<feature type="active site" description="Nucleophile" evidence="3">
    <location>
        <position position="173"/>
    </location>
</feature>
<comment type="similarity">
    <text evidence="1 7">Belongs to the glyceraldehyde-3-phosphate dehydrogenase family.</text>
</comment>
<feature type="binding site" evidence="5">
    <location>
        <position position="35"/>
    </location>
    <ligand>
        <name>NAD(+)</name>
        <dbReference type="ChEBI" id="CHEBI:57540"/>
    </ligand>
</feature>
<feature type="binding site" evidence="4">
    <location>
        <begin position="172"/>
        <end position="174"/>
    </location>
    <ligand>
        <name>D-glyceraldehyde 3-phosphate</name>
        <dbReference type="ChEBI" id="CHEBI:59776"/>
    </ligand>
</feature>
<protein>
    <submittedName>
        <fullName evidence="9">Glyceraldehyde-3-phosphate dehydrogenase/erythrose-4-phosphate dehydrogenase</fullName>
    </submittedName>
</protein>
<dbReference type="AlphaFoldDB" id="A0A0G1BB76"/>
<dbReference type="SUPFAM" id="SSF51735">
    <property type="entry name" value="NAD(P)-binding Rossmann-fold domains"/>
    <property type="match status" value="1"/>
</dbReference>
<dbReference type="Gene3D" id="3.40.50.720">
    <property type="entry name" value="NAD(P)-binding Rossmann-like Domain"/>
    <property type="match status" value="1"/>
</dbReference>
<evidence type="ECO:0000256" key="3">
    <source>
        <dbReference type="PIRSR" id="PIRSR000149-1"/>
    </source>
</evidence>
<evidence type="ECO:0000256" key="7">
    <source>
        <dbReference type="RuleBase" id="RU000397"/>
    </source>
</evidence>
<evidence type="ECO:0000256" key="2">
    <source>
        <dbReference type="ARBA" id="ARBA00023002"/>
    </source>
</evidence>
<dbReference type="InterPro" id="IPR006424">
    <property type="entry name" value="Glyceraldehyde-3-P_DH_1"/>
</dbReference>
<dbReference type="Gene3D" id="3.30.360.10">
    <property type="entry name" value="Dihydrodipicolinate Reductase, domain 2"/>
    <property type="match status" value="1"/>
</dbReference>
<evidence type="ECO:0000256" key="1">
    <source>
        <dbReference type="ARBA" id="ARBA00007406"/>
    </source>
</evidence>
<dbReference type="PANTHER" id="PTHR43148">
    <property type="entry name" value="GLYCERALDEHYDE-3-PHOSPHATE DEHYDROGENASE 2"/>
    <property type="match status" value="1"/>
</dbReference>
<dbReference type="SUPFAM" id="SSF55347">
    <property type="entry name" value="Glyceraldehyde-3-phosphate dehydrogenase-like, C-terminal domain"/>
    <property type="match status" value="1"/>
</dbReference>
<feature type="binding site" evidence="5">
    <location>
        <begin position="11"/>
        <end position="12"/>
    </location>
    <ligand>
        <name>NAD(+)</name>
        <dbReference type="ChEBI" id="CHEBI:57540"/>
    </ligand>
</feature>
<dbReference type="InterPro" id="IPR020831">
    <property type="entry name" value="GlycerAld/Erythrose_P_DH"/>
</dbReference>
<evidence type="ECO:0000256" key="5">
    <source>
        <dbReference type="PIRSR" id="PIRSR000149-3"/>
    </source>
</evidence>
<dbReference type="EMBL" id="LCEJ01000022">
    <property type="protein sequence ID" value="KKS70464.1"/>
    <property type="molecule type" value="Genomic_DNA"/>
</dbReference>
<dbReference type="PATRIC" id="fig|1618425.3.peg.438"/>
<dbReference type="Proteomes" id="UP000034785">
    <property type="component" value="Unassembled WGS sequence"/>
</dbReference>
<organism evidence="9 10">
    <name type="scientific">Candidatus Daviesbacteria bacterium GW2011_GWA2_42_7</name>
    <dbReference type="NCBI Taxonomy" id="1618425"/>
    <lineage>
        <taxon>Bacteria</taxon>
        <taxon>Candidatus Daviesiibacteriota</taxon>
    </lineage>
</organism>
<evidence type="ECO:0000256" key="6">
    <source>
        <dbReference type="PIRSR" id="PIRSR000149-4"/>
    </source>
</evidence>
<dbReference type="NCBIfam" id="TIGR01534">
    <property type="entry name" value="GAPDH-I"/>
    <property type="match status" value="1"/>
</dbReference>
<dbReference type="GO" id="GO:0006006">
    <property type="term" value="P:glucose metabolic process"/>
    <property type="evidence" value="ECO:0007669"/>
    <property type="project" value="InterPro"/>
</dbReference>
<name>A0A0G1BB76_9BACT</name>
<sequence length="360" mass="38637">MIRVAINGFGRIGRAAFKISLEKFPEEIEIVAINDLTSPQVLAHLLQYDSAYGRWGKEVFPSPPDGGSGQAPGAIIVEGKKYPILAEKIPANLPWRDLKVDVTLECTGRFTDDDGMRQHILAGAKKVILSAPARNASHSDAGGPAKGGAVGTYLIGVNQDKYQGEELINNASCTTNCVAPVAAIIHSKFGIAKALMTTVHAVTAEQNLVDGPPPGGKSNDLRRARAAYTNIIPTTTGAAISTTEVIPELTGLFDGVALRVPVILGSISDFTFLLKTKTTVEEVNQAFKDASENPRWKGVVTWSEDPLVSSDIIGRPESAIVDLSLTQVVDGDLVKIFAWYDNEYGYANRLVEQVINIGKR</sequence>
<feature type="binding site" evidence="5">
    <location>
        <position position="342"/>
    </location>
    <ligand>
        <name>NAD(+)</name>
        <dbReference type="ChEBI" id="CHEBI:57540"/>
    </ligand>
</feature>
<accession>A0A0G1BB76</accession>
<evidence type="ECO:0000313" key="10">
    <source>
        <dbReference type="Proteomes" id="UP000034785"/>
    </source>
</evidence>
<dbReference type="Pfam" id="PF00044">
    <property type="entry name" value="Gp_dh_N"/>
    <property type="match status" value="1"/>
</dbReference>
<evidence type="ECO:0000313" key="9">
    <source>
        <dbReference type="EMBL" id="KKS70464.1"/>
    </source>
</evidence>
<dbReference type="GO" id="GO:0016620">
    <property type="term" value="F:oxidoreductase activity, acting on the aldehyde or oxo group of donors, NAD or NADP as acceptor"/>
    <property type="evidence" value="ECO:0007669"/>
    <property type="project" value="InterPro"/>
</dbReference>
<dbReference type="InterPro" id="IPR020828">
    <property type="entry name" value="GlycerAld_3-P_DH_NAD(P)-bd"/>
</dbReference>
<reference evidence="9 10" key="1">
    <citation type="journal article" date="2015" name="Nature">
        <title>rRNA introns, odd ribosomes, and small enigmatic genomes across a large radiation of phyla.</title>
        <authorList>
            <person name="Brown C.T."/>
            <person name="Hug L.A."/>
            <person name="Thomas B.C."/>
            <person name="Sharon I."/>
            <person name="Castelle C.J."/>
            <person name="Singh A."/>
            <person name="Wilkins M.J."/>
            <person name="Williams K.H."/>
            <person name="Banfield J.F."/>
        </authorList>
    </citation>
    <scope>NUCLEOTIDE SEQUENCE [LARGE SCALE GENOMIC DNA]</scope>
</reference>
<dbReference type="PRINTS" id="PR00078">
    <property type="entry name" value="G3PDHDRGNASE"/>
</dbReference>
<dbReference type="GO" id="GO:0050661">
    <property type="term" value="F:NADP binding"/>
    <property type="evidence" value="ECO:0007669"/>
    <property type="project" value="InterPro"/>
</dbReference>
<keyword evidence="2" id="KW-0560">Oxidoreductase</keyword>
<proteinExistence type="inferred from homology"/>
<feature type="binding site" evidence="4">
    <location>
        <begin position="236"/>
        <end position="237"/>
    </location>
    <ligand>
        <name>D-glyceraldehyde 3-phosphate</name>
        <dbReference type="ChEBI" id="CHEBI:59776"/>
    </ligand>
</feature>
<dbReference type="SMART" id="SM00846">
    <property type="entry name" value="Gp_dh_N"/>
    <property type="match status" value="1"/>
</dbReference>
<feature type="binding site" evidence="4">
    <location>
        <position position="203"/>
    </location>
    <ligand>
        <name>D-glyceraldehyde 3-phosphate</name>
        <dbReference type="ChEBI" id="CHEBI:59776"/>
    </ligand>
</feature>
<dbReference type="FunFam" id="3.40.50.720:FF:000001">
    <property type="entry name" value="Glyceraldehyde-3-phosphate dehydrogenase"/>
    <property type="match status" value="1"/>
</dbReference>
<keyword evidence="5" id="KW-0520">NAD</keyword>
<dbReference type="FunFam" id="3.30.360.10:FF:000002">
    <property type="entry name" value="Glyceraldehyde-3-phosphate dehydrogenase"/>
    <property type="match status" value="1"/>
</dbReference>
<evidence type="ECO:0000259" key="8">
    <source>
        <dbReference type="SMART" id="SM00846"/>
    </source>
</evidence>
<comment type="caution">
    <text evidence="9">The sequence shown here is derived from an EMBL/GenBank/DDBJ whole genome shotgun (WGS) entry which is preliminary data.</text>
</comment>
<gene>
    <name evidence="9" type="ORF">UV41_C0022G0005</name>
</gene>
<keyword evidence="5" id="KW-0547">Nucleotide-binding</keyword>
<feature type="binding site" evidence="5">
    <location>
        <position position="130"/>
    </location>
    <ligand>
        <name>NAD(+)</name>
        <dbReference type="ChEBI" id="CHEBI:57540"/>
    </ligand>
</feature>